<organism evidence="2 3">
    <name type="scientific">Amblyomma americanum</name>
    <name type="common">Lone star tick</name>
    <dbReference type="NCBI Taxonomy" id="6943"/>
    <lineage>
        <taxon>Eukaryota</taxon>
        <taxon>Metazoa</taxon>
        <taxon>Ecdysozoa</taxon>
        <taxon>Arthropoda</taxon>
        <taxon>Chelicerata</taxon>
        <taxon>Arachnida</taxon>
        <taxon>Acari</taxon>
        <taxon>Parasitiformes</taxon>
        <taxon>Ixodida</taxon>
        <taxon>Ixodoidea</taxon>
        <taxon>Ixodidae</taxon>
        <taxon>Amblyomminae</taxon>
        <taxon>Amblyomma</taxon>
    </lineage>
</organism>
<keyword evidence="3" id="KW-1185">Reference proteome</keyword>
<accession>A0AAQ4E1U5</accession>
<feature type="region of interest" description="Disordered" evidence="1">
    <location>
        <begin position="1"/>
        <end position="24"/>
    </location>
</feature>
<feature type="region of interest" description="Disordered" evidence="1">
    <location>
        <begin position="59"/>
        <end position="93"/>
    </location>
</feature>
<evidence type="ECO:0000313" key="3">
    <source>
        <dbReference type="Proteomes" id="UP001321473"/>
    </source>
</evidence>
<proteinExistence type="predicted"/>
<evidence type="ECO:0000313" key="2">
    <source>
        <dbReference type="EMBL" id="KAK8768685.1"/>
    </source>
</evidence>
<gene>
    <name evidence="2" type="ORF">V5799_014847</name>
</gene>
<dbReference type="Proteomes" id="UP001321473">
    <property type="component" value="Unassembled WGS sequence"/>
</dbReference>
<evidence type="ECO:0000256" key="1">
    <source>
        <dbReference type="SAM" id="MobiDB-lite"/>
    </source>
</evidence>
<dbReference type="AlphaFoldDB" id="A0AAQ4E1U5"/>
<comment type="caution">
    <text evidence="2">The sequence shown here is derived from an EMBL/GenBank/DDBJ whole genome shotgun (WGS) entry which is preliminary data.</text>
</comment>
<reference evidence="2 3" key="1">
    <citation type="journal article" date="2023" name="Arcadia Sci">
        <title>De novo assembly of a long-read Amblyomma americanum tick genome.</title>
        <authorList>
            <person name="Chou S."/>
            <person name="Poskanzer K.E."/>
            <person name="Rollins M."/>
            <person name="Thuy-Boun P.S."/>
        </authorList>
    </citation>
    <scope>NUCLEOTIDE SEQUENCE [LARGE SCALE GENOMIC DNA]</scope>
    <source>
        <strain evidence="2">F_SG_1</strain>
        <tissue evidence="2">Salivary glands</tissue>
    </source>
</reference>
<name>A0AAQ4E1U5_AMBAM</name>
<dbReference type="EMBL" id="JARKHS020023594">
    <property type="protein sequence ID" value="KAK8768685.1"/>
    <property type="molecule type" value="Genomic_DNA"/>
</dbReference>
<protein>
    <submittedName>
        <fullName evidence="2">Uncharacterized protein</fullName>
    </submittedName>
</protein>
<sequence length="180" mass="19533">MAAAHKKKCAGTAEDPEAVQVEPELHIGDAEVGGVNESATGLCAVSEGDVWQASAGVNCGQHSHGGRHRDTRGSANSYTGPMPESGRSNSVEDDCKCSPYSTLLSLYDGHHHDTETGRPEAGEDARSQISRADKAVQCDVFSSDWADHIEGLKRQISFYMKLINEQRLLCVSVYTERQRK</sequence>